<dbReference type="EMBL" id="NPHW01004333">
    <property type="protein sequence ID" value="OXV08073.1"/>
    <property type="molecule type" value="Genomic_DNA"/>
</dbReference>
<feature type="compositionally biased region" description="Polar residues" evidence="1">
    <location>
        <begin position="642"/>
        <end position="651"/>
    </location>
</feature>
<sequence length="705" mass="77916">MLCCGDREKIGNMKAEQKWGYINLDDFQSRSCWTPLSYATLWILLFISVAVYAVDTFTAINLLIFSHWAGQINPAISFNISRWIFVGCIIVSFVLLAFRWLRTIRVIKSDSVAESYLDPLTVRVQSIRFGQQGRGWKRFLVYAELTKSKKGADYVALFSYFSFEAWLRIVFADGPRQVVNAVTLYSVAKLNLIPEGGHAAPNGTSPVAQFFLNIKVLADKNIQQALVLLGMLFTLIIWVFAALCLLLSVVLYLLFLFHHIPSEDGTLKRYCRRKINTRLERIVKRKVNKALAKGLALQDRRPNQTDDLGGAPRPLQKAPTLPSLEKLYDDRLPNPSLSRQTTQTTLPPYSRPGTAAPDEKLESFHQPTLPNVGFDDKPPLMRATTQSSAFSDSAALVGDAAIMGYSAEYPVSPIAENPPFPRSHTPGSYTSISRPATAQGRSTAGPPPMDRPGRRPPSRTLPPLDVNVPRFEGDPIRPLPASGSSAPLGPQRNGVYMAFNSNMSNPRVQTSRQNLMRPSTTSPSNEYGQQRPPPPYFHRPSTTSPSNGYGHGRLPPRPPTTAPSFENGYRLPSDGFSRPSTTAPPIENGYSLPSDGFVKPSTTAPSFENDYRLPSDGFTRPSTAAPPLENGYRLPSDGFFRPSTTAPSSGNGYRLPSNGFARASTTPPSNGHGDRPPPRRLTPQRSNTSQWPHAPYDDYEYGRAI</sequence>
<dbReference type="GO" id="GO:0005886">
    <property type="term" value="C:plasma membrane"/>
    <property type="evidence" value="ECO:0007669"/>
    <property type="project" value="InterPro"/>
</dbReference>
<comment type="caution">
    <text evidence="3">The sequence shown here is derived from an EMBL/GenBank/DDBJ whole genome shotgun (WGS) entry which is preliminary data.</text>
</comment>
<feature type="compositionally biased region" description="Polar residues" evidence="1">
    <location>
        <begin position="335"/>
        <end position="347"/>
    </location>
</feature>
<feature type="region of interest" description="Disordered" evidence="1">
    <location>
        <begin position="416"/>
        <end position="705"/>
    </location>
</feature>
<feature type="transmembrane region" description="Helical" evidence="2">
    <location>
        <begin position="80"/>
        <end position="101"/>
    </location>
</feature>
<dbReference type="InterPro" id="IPR031606">
    <property type="entry name" value="Kch1/2"/>
</dbReference>
<reference evidence="3 4" key="1">
    <citation type="journal article" date="2015" name="Environ. Microbiol.">
        <title>Metagenome sequence of Elaphomyces granulatus from sporocarp tissue reveals Ascomycota ectomycorrhizal fingerprints of genome expansion and a Proteobacteria-rich microbiome.</title>
        <authorList>
            <person name="Quandt C.A."/>
            <person name="Kohler A."/>
            <person name="Hesse C.N."/>
            <person name="Sharpton T.J."/>
            <person name="Martin F."/>
            <person name="Spatafora J.W."/>
        </authorList>
    </citation>
    <scope>NUCLEOTIDE SEQUENCE [LARGE SCALE GENOMIC DNA]</scope>
    <source>
        <strain evidence="3 4">OSC145934</strain>
    </source>
</reference>
<feature type="compositionally biased region" description="Polar residues" evidence="1">
    <location>
        <begin position="425"/>
        <end position="442"/>
    </location>
</feature>
<dbReference type="GO" id="GO:0015079">
    <property type="term" value="F:potassium ion transmembrane transporter activity"/>
    <property type="evidence" value="ECO:0007669"/>
    <property type="project" value="InterPro"/>
</dbReference>
<evidence type="ECO:0000313" key="3">
    <source>
        <dbReference type="EMBL" id="OXV08073.1"/>
    </source>
</evidence>
<keyword evidence="2" id="KW-0812">Transmembrane</keyword>
<gene>
    <name evidence="3" type="ORF">Egran_04164</name>
</gene>
<keyword evidence="2" id="KW-1133">Transmembrane helix</keyword>
<accession>A0A232LV99</accession>
<evidence type="ECO:0000313" key="4">
    <source>
        <dbReference type="Proteomes" id="UP000243515"/>
    </source>
</evidence>
<keyword evidence="4" id="KW-1185">Reference proteome</keyword>
<name>A0A232LV99_9EURO</name>
<feature type="transmembrane region" description="Helical" evidence="2">
    <location>
        <begin position="39"/>
        <end position="68"/>
    </location>
</feature>
<feature type="transmembrane region" description="Helical" evidence="2">
    <location>
        <begin position="225"/>
        <end position="255"/>
    </location>
</feature>
<feature type="compositionally biased region" description="Polar residues" evidence="1">
    <location>
        <begin position="499"/>
        <end position="528"/>
    </location>
</feature>
<dbReference type="PANTHER" id="PTHR36424:SF1">
    <property type="entry name" value="LOW AFFINITY K(+) TRANSPORTER 1-RELATED"/>
    <property type="match status" value="1"/>
</dbReference>
<feature type="region of interest" description="Disordered" evidence="1">
    <location>
        <begin position="294"/>
        <end position="359"/>
    </location>
</feature>
<dbReference type="PANTHER" id="PTHR36424">
    <property type="entry name" value="PHEROMONE-REGULATED MEMBRANE PROTEIN 6"/>
    <property type="match status" value="1"/>
</dbReference>
<dbReference type="OrthoDB" id="2128042at2759"/>
<protein>
    <recommendedName>
        <fullName evidence="5">Pheromone-regulated membrane protein 6</fullName>
    </recommendedName>
</protein>
<keyword evidence="2" id="KW-0472">Membrane</keyword>
<proteinExistence type="predicted"/>
<dbReference type="Pfam" id="PF16944">
    <property type="entry name" value="KCH"/>
    <property type="match status" value="1"/>
</dbReference>
<evidence type="ECO:0000256" key="2">
    <source>
        <dbReference type="SAM" id="Phobius"/>
    </source>
</evidence>
<organism evidence="3 4">
    <name type="scientific">Elaphomyces granulatus</name>
    <dbReference type="NCBI Taxonomy" id="519963"/>
    <lineage>
        <taxon>Eukaryota</taxon>
        <taxon>Fungi</taxon>
        <taxon>Dikarya</taxon>
        <taxon>Ascomycota</taxon>
        <taxon>Pezizomycotina</taxon>
        <taxon>Eurotiomycetes</taxon>
        <taxon>Eurotiomycetidae</taxon>
        <taxon>Eurotiales</taxon>
        <taxon>Elaphomycetaceae</taxon>
        <taxon>Elaphomyces</taxon>
    </lineage>
</organism>
<dbReference type="Proteomes" id="UP000243515">
    <property type="component" value="Unassembled WGS sequence"/>
</dbReference>
<evidence type="ECO:0000256" key="1">
    <source>
        <dbReference type="SAM" id="MobiDB-lite"/>
    </source>
</evidence>
<dbReference type="AlphaFoldDB" id="A0A232LV99"/>
<evidence type="ECO:0008006" key="5">
    <source>
        <dbReference type="Google" id="ProtNLM"/>
    </source>
</evidence>